<evidence type="ECO:0000313" key="3">
    <source>
        <dbReference type="Proteomes" id="UP000324091"/>
    </source>
</evidence>
<accession>A0A5C6P2T8</accession>
<evidence type="ECO:0000313" key="2">
    <source>
        <dbReference type="EMBL" id="TWW73823.1"/>
    </source>
</evidence>
<name>A0A5C6P2T8_9TELE</name>
<reference evidence="2 3" key="1">
    <citation type="submission" date="2019-04" db="EMBL/GenBank/DDBJ databases">
        <title>Chromosome genome assembly for Takifugu flavidus.</title>
        <authorList>
            <person name="Xiao S."/>
        </authorList>
    </citation>
    <scope>NUCLEOTIDE SEQUENCE [LARGE SCALE GENOMIC DNA]</scope>
    <source>
        <strain evidence="2">HTHZ2018</strain>
        <tissue evidence="2">Muscle</tissue>
    </source>
</reference>
<protein>
    <submittedName>
        <fullName evidence="2">Uncharacterized protein</fullName>
    </submittedName>
</protein>
<feature type="non-terminal residue" evidence="2">
    <location>
        <position position="164"/>
    </location>
</feature>
<gene>
    <name evidence="2" type="ORF">D4764_15G0012190</name>
</gene>
<dbReference type="EMBL" id="RHFK02000007">
    <property type="protein sequence ID" value="TWW73823.1"/>
    <property type="molecule type" value="Genomic_DNA"/>
</dbReference>
<feature type="compositionally biased region" description="Basic and acidic residues" evidence="1">
    <location>
        <begin position="132"/>
        <end position="149"/>
    </location>
</feature>
<proteinExistence type="predicted"/>
<sequence length="164" mass="17683">MHPHTGRSPGGQQDPTDGRLGGQVTLSLRLAGNTKEEWAGSCRASECECARLVMAAVNGLEGEADRLCVLLGAKLVSKLHSGSSSLFCMKFSAMFYTPLDLNDTLEKTMKGADKAIVAKSFGKWESSSLRSRTMEKPDEPSEESKEESLSKCTCADPRLGKKPV</sequence>
<organism evidence="2 3">
    <name type="scientific">Takifugu flavidus</name>
    <name type="common">sansaifugu</name>
    <dbReference type="NCBI Taxonomy" id="433684"/>
    <lineage>
        <taxon>Eukaryota</taxon>
        <taxon>Metazoa</taxon>
        <taxon>Chordata</taxon>
        <taxon>Craniata</taxon>
        <taxon>Vertebrata</taxon>
        <taxon>Euteleostomi</taxon>
        <taxon>Actinopterygii</taxon>
        <taxon>Neopterygii</taxon>
        <taxon>Teleostei</taxon>
        <taxon>Neoteleostei</taxon>
        <taxon>Acanthomorphata</taxon>
        <taxon>Eupercaria</taxon>
        <taxon>Tetraodontiformes</taxon>
        <taxon>Tetradontoidea</taxon>
        <taxon>Tetraodontidae</taxon>
        <taxon>Takifugu</taxon>
    </lineage>
</organism>
<dbReference type="AlphaFoldDB" id="A0A5C6P2T8"/>
<feature type="region of interest" description="Disordered" evidence="1">
    <location>
        <begin position="1"/>
        <end position="20"/>
    </location>
</feature>
<keyword evidence="3" id="KW-1185">Reference proteome</keyword>
<dbReference type="Proteomes" id="UP000324091">
    <property type="component" value="Chromosome 15"/>
</dbReference>
<comment type="caution">
    <text evidence="2">The sequence shown here is derived from an EMBL/GenBank/DDBJ whole genome shotgun (WGS) entry which is preliminary data.</text>
</comment>
<feature type="region of interest" description="Disordered" evidence="1">
    <location>
        <begin position="125"/>
        <end position="164"/>
    </location>
</feature>
<evidence type="ECO:0000256" key="1">
    <source>
        <dbReference type="SAM" id="MobiDB-lite"/>
    </source>
</evidence>